<dbReference type="EMBL" id="CP016181">
    <property type="protein sequence ID" value="AWX99621.1"/>
    <property type="molecule type" value="Genomic_DNA"/>
</dbReference>
<dbReference type="AlphaFoldDB" id="A0A2Z4PNB4"/>
<dbReference type="EMBL" id="CP016181">
    <property type="protein sequence ID" value="AWY01041.1"/>
    <property type="molecule type" value="Genomic_DNA"/>
</dbReference>
<evidence type="ECO:0000313" key="7">
    <source>
        <dbReference type="EMBL" id="AWY00761.1"/>
    </source>
</evidence>
<dbReference type="EMBL" id="CP016181">
    <property type="protein sequence ID" value="AWX99670.1"/>
    <property type="molecule type" value="Genomic_DNA"/>
</dbReference>
<name>A0A2Z4PNB4_9GAMM</name>
<organism evidence="1 10">
    <name type="scientific">Marinomonas primoryensis</name>
    <dbReference type="NCBI Taxonomy" id="178399"/>
    <lineage>
        <taxon>Bacteria</taxon>
        <taxon>Pseudomonadati</taxon>
        <taxon>Pseudomonadota</taxon>
        <taxon>Gammaproteobacteria</taxon>
        <taxon>Oceanospirillales</taxon>
        <taxon>Oceanospirillaceae</taxon>
        <taxon>Marinomonas</taxon>
    </lineage>
</organism>
<protein>
    <recommendedName>
        <fullName evidence="11">Transposase</fullName>
    </recommendedName>
</protein>
<dbReference type="OrthoDB" id="5878741at2"/>
<proteinExistence type="predicted"/>
<evidence type="ECO:0000313" key="2">
    <source>
        <dbReference type="EMBL" id="AWX99173.1"/>
    </source>
</evidence>
<evidence type="ECO:0000313" key="10">
    <source>
        <dbReference type="Proteomes" id="UP000249898"/>
    </source>
</evidence>
<dbReference type="NCBIfam" id="NF047593">
    <property type="entry name" value="IS66_ISAeme5_TnpA"/>
    <property type="match status" value="1"/>
</dbReference>
<dbReference type="EMBL" id="CP016181">
    <property type="protein sequence ID" value="AWX99110.1"/>
    <property type="molecule type" value="Genomic_DNA"/>
</dbReference>
<sequence length="107" mass="11767">MNTFSNPQSRTDFWRAQVTAADAAAMSSARFCKENDLNYSQFMYWRQKLQAPLTSAPEKKASGFVKVEPSLGPLGSGLSVSLPSGMQIHGIDSTNVTLVRQLLDWAL</sequence>
<reference evidence="1 10" key="1">
    <citation type="submission" date="2016-06" db="EMBL/GenBank/DDBJ databases">
        <title>The sequenced genome of the ice-adhering bacterium Marinomonas primoryensis, from Antarctica.</title>
        <authorList>
            <person name="Graham L."/>
            <person name="Vance T.D.R."/>
            <person name="Davies P.L."/>
        </authorList>
    </citation>
    <scope>NUCLEOTIDE SEQUENCE [LARGE SCALE GENOMIC DNA]</scope>
    <source>
        <strain evidence="1 10">AceL</strain>
    </source>
</reference>
<dbReference type="EMBL" id="CP016181">
    <property type="protein sequence ID" value="AWX99180.1"/>
    <property type="molecule type" value="Genomic_DNA"/>
</dbReference>
<dbReference type="RefSeq" id="WP_112135610.1">
    <property type="nucleotide sequence ID" value="NZ_CP016181.1"/>
</dbReference>
<evidence type="ECO:0000313" key="6">
    <source>
        <dbReference type="EMBL" id="AWX99873.1"/>
    </source>
</evidence>
<dbReference type="EMBL" id="CP016181">
    <property type="protein sequence ID" value="AWX99173.1"/>
    <property type="molecule type" value="Genomic_DNA"/>
</dbReference>
<evidence type="ECO:0000313" key="1">
    <source>
        <dbReference type="EMBL" id="AWX99110.1"/>
    </source>
</evidence>
<evidence type="ECO:0000313" key="5">
    <source>
        <dbReference type="EMBL" id="AWX99670.1"/>
    </source>
</evidence>
<evidence type="ECO:0000313" key="3">
    <source>
        <dbReference type="EMBL" id="AWX99180.1"/>
    </source>
</evidence>
<evidence type="ECO:0000313" key="8">
    <source>
        <dbReference type="EMBL" id="AWY01041.1"/>
    </source>
</evidence>
<dbReference type="EMBL" id="CP016181">
    <property type="protein sequence ID" value="AWY00761.1"/>
    <property type="molecule type" value="Genomic_DNA"/>
</dbReference>
<evidence type="ECO:0008006" key="11">
    <source>
        <dbReference type="Google" id="ProtNLM"/>
    </source>
</evidence>
<evidence type="ECO:0000313" key="4">
    <source>
        <dbReference type="EMBL" id="AWX99621.1"/>
    </source>
</evidence>
<gene>
    <name evidence="1" type="ORF">A8139_03165</name>
    <name evidence="2" type="ORF">A8139_03520</name>
    <name evidence="3" type="ORF">A8139_03570</name>
    <name evidence="4" type="ORF">A8139_06155</name>
    <name evidence="5" type="ORF">A8139_06410</name>
    <name evidence="6" type="ORF">A8139_07595</name>
    <name evidence="7" type="ORF">A8139_12845</name>
    <name evidence="8" type="ORF">A8139_14410</name>
    <name evidence="9" type="ORF">A8139_15525</name>
</gene>
<dbReference type="EMBL" id="CP016181">
    <property type="protein sequence ID" value="AWX99873.1"/>
    <property type="molecule type" value="Genomic_DNA"/>
</dbReference>
<dbReference type="Proteomes" id="UP000249898">
    <property type="component" value="Chromosome"/>
</dbReference>
<dbReference type="EMBL" id="CP016181">
    <property type="protein sequence ID" value="AWY01213.1"/>
    <property type="molecule type" value="Genomic_DNA"/>
</dbReference>
<accession>A0A2Z4PNB4</accession>
<evidence type="ECO:0000313" key="9">
    <source>
        <dbReference type="EMBL" id="AWY01213.1"/>
    </source>
</evidence>